<name>A0A1X0NK89_9TRYP</name>
<gene>
    <name evidence="1" type="ORF">TM35_000371450</name>
</gene>
<dbReference type="EMBL" id="NBCO01000037">
    <property type="protein sequence ID" value="ORC85172.1"/>
    <property type="molecule type" value="Genomic_DNA"/>
</dbReference>
<sequence length="173" mass="20037">MERVTFSILHRKLAFVNFDGWDAVTEEDVYKGVPRCYAMFMRTFLFSFPRATAALMRKYPWFCIEAEDASLGQAVLRLLGQELGHKPSLTPMQFIAPKYASTKMKACIELFDLLSGWETREKDREASHTIMGGAMAQKKEPHLITQDSFSHHLERELNHINQRKKALDRITRV</sequence>
<evidence type="ECO:0000313" key="2">
    <source>
        <dbReference type="Proteomes" id="UP000192257"/>
    </source>
</evidence>
<comment type="caution">
    <text evidence="1">The sequence shown here is derived from an EMBL/GenBank/DDBJ whole genome shotgun (WGS) entry which is preliminary data.</text>
</comment>
<accession>A0A1X0NK89</accession>
<keyword evidence="2" id="KW-1185">Reference proteome</keyword>
<dbReference type="AlphaFoldDB" id="A0A1X0NK89"/>
<evidence type="ECO:0000313" key="1">
    <source>
        <dbReference type="EMBL" id="ORC85172.1"/>
    </source>
</evidence>
<dbReference type="GeneID" id="39989225"/>
<reference evidence="1 2" key="1">
    <citation type="submission" date="2017-03" db="EMBL/GenBank/DDBJ databases">
        <title>An alternative strategy for trypanosome survival in the mammalian bloodstream revealed through genome and transcriptome analysis of the ubiquitous bovine parasite Trypanosoma (Megatrypanum) theileri.</title>
        <authorList>
            <person name="Kelly S."/>
            <person name="Ivens A."/>
            <person name="Mott A."/>
            <person name="O'Neill E."/>
            <person name="Emms D."/>
            <person name="Macleod O."/>
            <person name="Voorheis P."/>
            <person name="Matthews J."/>
            <person name="Matthews K."/>
            <person name="Carrington M."/>
        </authorList>
    </citation>
    <scope>NUCLEOTIDE SEQUENCE [LARGE SCALE GENOMIC DNA]</scope>
    <source>
        <strain evidence="1">Edinburgh</strain>
    </source>
</reference>
<proteinExistence type="predicted"/>
<organism evidence="1 2">
    <name type="scientific">Trypanosoma theileri</name>
    <dbReference type="NCBI Taxonomy" id="67003"/>
    <lineage>
        <taxon>Eukaryota</taxon>
        <taxon>Discoba</taxon>
        <taxon>Euglenozoa</taxon>
        <taxon>Kinetoplastea</taxon>
        <taxon>Metakinetoplastina</taxon>
        <taxon>Trypanosomatida</taxon>
        <taxon>Trypanosomatidae</taxon>
        <taxon>Trypanosoma</taxon>
    </lineage>
</organism>
<dbReference type="Proteomes" id="UP000192257">
    <property type="component" value="Unassembled WGS sequence"/>
</dbReference>
<dbReference type="OrthoDB" id="259598at2759"/>
<dbReference type="RefSeq" id="XP_028879238.1">
    <property type="nucleotide sequence ID" value="XM_029029445.1"/>
</dbReference>
<dbReference type="VEuPathDB" id="TriTrypDB:TM35_000371450"/>
<protein>
    <submittedName>
        <fullName evidence="1">Uncharacterized protein</fullName>
    </submittedName>
</protein>